<sequence>MLLPWHHTMFVRSSMNKKKVIPINYIHARWLLQSEVNRPEEYESDDDISCAAFRVQASHMRSVEHAVLNGSTKWKTGMDIAAGVVEALCSQGTPTFVNMAEALRGFGECARRGAVPIISVDPPSSERAVERVVEVTSEEDRPEFRNQMPDNDDADVILTDTSTVPPTLKTTQTSDSVCMSDRNSDVVEDFAVEVEIEATTSYSASVHAADEDDEEDLITMLEWNDESPKVMAVNDLAEWIRVSRFTRISLPSPLNNCATVDMQACAKRLENVGLKTSISTPVSVHELAFFRRSEWLDDSCLKLVMNHLIDQDLDEQGLSRIGGVNPLYARVHDEAMKRQVIANSPFQADDRLVLVPVYLEAHWAGVVFDYRHGKEVMFDPMQKLANYKDICKILDKYFGEYVEDLEPIRQRAPCQEDTNSCGPLTLFFFECMVRGIPVPRVAKEQVAYLCFRYLFLTSKGVFYRSPELATAEN</sequence>
<dbReference type="SUPFAM" id="SSF54001">
    <property type="entry name" value="Cysteine proteinases"/>
    <property type="match status" value="1"/>
</dbReference>
<dbReference type="Proteomes" id="UP000441208">
    <property type="component" value="Unassembled WGS sequence"/>
</dbReference>
<keyword evidence="2" id="KW-0645">Protease</keyword>
<proteinExistence type="inferred from homology"/>
<evidence type="ECO:0000256" key="1">
    <source>
        <dbReference type="ARBA" id="ARBA00005234"/>
    </source>
</evidence>
<gene>
    <name evidence="6" type="ORF">PF007_g25473</name>
</gene>
<keyword evidence="3" id="KW-0378">Hydrolase</keyword>
<dbReference type="GO" id="GO:0008234">
    <property type="term" value="F:cysteine-type peptidase activity"/>
    <property type="evidence" value="ECO:0007669"/>
    <property type="project" value="InterPro"/>
</dbReference>
<dbReference type="AlphaFoldDB" id="A0A6A3QDX7"/>
<protein>
    <recommendedName>
        <fullName evidence="5">Ubiquitin-like protease family profile domain-containing protein</fullName>
    </recommendedName>
</protein>
<evidence type="ECO:0000259" key="5">
    <source>
        <dbReference type="PROSITE" id="PS50600"/>
    </source>
</evidence>
<dbReference type="EMBL" id="QXFZ01002734">
    <property type="protein sequence ID" value="KAE9074278.1"/>
    <property type="molecule type" value="Genomic_DNA"/>
</dbReference>
<reference evidence="6 7" key="1">
    <citation type="submission" date="2018-08" db="EMBL/GenBank/DDBJ databases">
        <title>Genomic investigation of the strawberry pathogen Phytophthora fragariae indicates pathogenicity is determined by transcriptional variation in three key races.</title>
        <authorList>
            <person name="Adams T.M."/>
            <person name="Armitage A.D."/>
            <person name="Sobczyk M.K."/>
            <person name="Bates H.J."/>
            <person name="Dunwell J.M."/>
            <person name="Nellist C.F."/>
            <person name="Harrison R.J."/>
        </authorList>
    </citation>
    <scope>NUCLEOTIDE SEQUENCE [LARGE SCALE GENOMIC DNA]</scope>
    <source>
        <strain evidence="6 7">NOV-71</strain>
    </source>
</reference>
<comment type="similarity">
    <text evidence="1">Belongs to the peptidase C48 family.</text>
</comment>
<dbReference type="PROSITE" id="PS50600">
    <property type="entry name" value="ULP_PROTEASE"/>
    <property type="match status" value="1"/>
</dbReference>
<evidence type="ECO:0000313" key="7">
    <source>
        <dbReference type="Proteomes" id="UP000441208"/>
    </source>
</evidence>
<evidence type="ECO:0000256" key="2">
    <source>
        <dbReference type="ARBA" id="ARBA00022670"/>
    </source>
</evidence>
<evidence type="ECO:0000256" key="3">
    <source>
        <dbReference type="ARBA" id="ARBA00022801"/>
    </source>
</evidence>
<dbReference type="Pfam" id="PF02902">
    <property type="entry name" value="Peptidase_C48"/>
    <property type="match status" value="1"/>
</dbReference>
<dbReference type="GO" id="GO:0006508">
    <property type="term" value="P:proteolysis"/>
    <property type="evidence" value="ECO:0007669"/>
    <property type="project" value="UniProtKB-KW"/>
</dbReference>
<comment type="caution">
    <text evidence="6">The sequence shown here is derived from an EMBL/GenBank/DDBJ whole genome shotgun (WGS) entry which is preliminary data.</text>
</comment>
<evidence type="ECO:0000256" key="4">
    <source>
        <dbReference type="SAM" id="MobiDB-lite"/>
    </source>
</evidence>
<accession>A0A6A3QDX7</accession>
<dbReference type="InterPro" id="IPR038765">
    <property type="entry name" value="Papain-like_cys_pep_sf"/>
</dbReference>
<evidence type="ECO:0000313" key="6">
    <source>
        <dbReference type="EMBL" id="KAE9074278.1"/>
    </source>
</evidence>
<dbReference type="InterPro" id="IPR003653">
    <property type="entry name" value="Peptidase_C48_C"/>
</dbReference>
<feature type="domain" description="Ubiquitin-like protease family profile" evidence="5">
    <location>
        <begin position="280"/>
        <end position="432"/>
    </location>
</feature>
<dbReference type="Gene3D" id="3.40.395.10">
    <property type="entry name" value="Adenoviral Proteinase, Chain A"/>
    <property type="match status" value="1"/>
</dbReference>
<name>A0A6A3QDX7_9STRA</name>
<feature type="region of interest" description="Disordered" evidence="4">
    <location>
        <begin position="138"/>
        <end position="157"/>
    </location>
</feature>
<organism evidence="6 7">
    <name type="scientific">Phytophthora fragariae</name>
    <dbReference type="NCBI Taxonomy" id="53985"/>
    <lineage>
        <taxon>Eukaryota</taxon>
        <taxon>Sar</taxon>
        <taxon>Stramenopiles</taxon>
        <taxon>Oomycota</taxon>
        <taxon>Peronosporomycetes</taxon>
        <taxon>Peronosporales</taxon>
        <taxon>Peronosporaceae</taxon>
        <taxon>Phytophthora</taxon>
    </lineage>
</organism>